<dbReference type="AlphaFoldDB" id="A0A5B0RRN8"/>
<dbReference type="Proteomes" id="UP000325313">
    <property type="component" value="Unassembled WGS sequence"/>
</dbReference>
<proteinExistence type="predicted"/>
<dbReference type="EMBL" id="VSWC01000080">
    <property type="protein sequence ID" value="KAA1093088.1"/>
    <property type="molecule type" value="Genomic_DNA"/>
</dbReference>
<organism evidence="2 4">
    <name type="scientific">Puccinia graminis f. sp. tritici</name>
    <dbReference type="NCBI Taxonomy" id="56615"/>
    <lineage>
        <taxon>Eukaryota</taxon>
        <taxon>Fungi</taxon>
        <taxon>Dikarya</taxon>
        <taxon>Basidiomycota</taxon>
        <taxon>Pucciniomycotina</taxon>
        <taxon>Pucciniomycetes</taxon>
        <taxon>Pucciniales</taxon>
        <taxon>Pucciniaceae</taxon>
        <taxon>Puccinia</taxon>
    </lineage>
</organism>
<dbReference type="EMBL" id="VDEP01000152">
    <property type="protein sequence ID" value="KAA1127725.1"/>
    <property type="molecule type" value="Genomic_DNA"/>
</dbReference>
<evidence type="ECO:0000313" key="1">
    <source>
        <dbReference type="EMBL" id="KAA1093088.1"/>
    </source>
</evidence>
<accession>A0A5B0RRN8</accession>
<protein>
    <submittedName>
        <fullName evidence="2">Protein memo1</fullName>
    </submittedName>
</protein>
<dbReference type="Proteomes" id="UP000324748">
    <property type="component" value="Unassembled WGS sequence"/>
</dbReference>
<evidence type="ECO:0000313" key="4">
    <source>
        <dbReference type="Proteomes" id="UP000325313"/>
    </source>
</evidence>
<keyword evidence="3" id="KW-1185">Reference proteome</keyword>
<sequence>MAPAHPDIRADADIRLLFPGKPPSASAGGYPPALAGIRAGIFGYPTLKAVGWRALTIAEVNKVCCLQ</sequence>
<comment type="caution">
    <text evidence="2">The sequence shown here is derived from an EMBL/GenBank/DDBJ whole genome shotgun (WGS) entry which is preliminary data.</text>
</comment>
<name>A0A5B0RRN8_PUCGR</name>
<evidence type="ECO:0000313" key="2">
    <source>
        <dbReference type="EMBL" id="KAA1127725.1"/>
    </source>
</evidence>
<gene>
    <name evidence="2" type="primary">MEMO1_1</name>
    <name evidence="1" type="synonym">MEMO1_2</name>
    <name evidence="1" type="ORF">PGT21_024868</name>
    <name evidence="2" type="ORF">PGTUg99_004709</name>
</gene>
<reference evidence="3 4" key="1">
    <citation type="submission" date="2019-05" db="EMBL/GenBank/DDBJ databases">
        <title>Emergence of the Ug99 lineage of the wheat stem rust pathogen through somatic hybridization.</title>
        <authorList>
            <person name="Li F."/>
            <person name="Upadhyaya N.M."/>
            <person name="Sperschneider J."/>
            <person name="Matny O."/>
            <person name="Nguyen-Phuc H."/>
            <person name="Mago R."/>
            <person name="Raley C."/>
            <person name="Miller M.E."/>
            <person name="Silverstein K.A.T."/>
            <person name="Henningsen E."/>
            <person name="Hirsch C.D."/>
            <person name="Visser B."/>
            <person name="Pretorius Z.A."/>
            <person name="Steffenson B.J."/>
            <person name="Schwessinger B."/>
            <person name="Dodds P.N."/>
            <person name="Figueroa M."/>
        </authorList>
    </citation>
    <scope>NUCLEOTIDE SEQUENCE [LARGE SCALE GENOMIC DNA]</scope>
    <source>
        <strain evidence="1">21-0</strain>
        <strain evidence="2 4">Ug99</strain>
    </source>
</reference>
<evidence type="ECO:0000313" key="3">
    <source>
        <dbReference type="Proteomes" id="UP000324748"/>
    </source>
</evidence>